<proteinExistence type="predicted"/>
<sequence>MTDTGSRYQSDSDVAAGDALKFAETVKVFGDHGTDAWVFDIDETLLSNLPYYKDHEFGLEKYDETAFNEWVDKAEALALPASLNFYKELQKLGFKIFLLTGRDECQRAVTEKNLKNAGYSNWERLILTGESDSGTKAVVYKSKKRQELEDEGYRIHGSSGDQWSDLLGSAVADRSFKLPNPMYYIA</sequence>
<protein>
    <submittedName>
        <fullName evidence="1">Uncharacterized protein</fullName>
    </submittedName>
</protein>
<name>A0ACB7YG30_9ERIC</name>
<accession>A0ACB7YG30</accession>
<reference evidence="1 2" key="1">
    <citation type="journal article" date="2021" name="Hortic Res">
        <title>High-quality reference genome and annotation aids understanding of berry development for evergreen blueberry (Vaccinium darrowii).</title>
        <authorList>
            <person name="Yu J."/>
            <person name="Hulse-Kemp A.M."/>
            <person name="Babiker E."/>
            <person name="Staton M."/>
        </authorList>
    </citation>
    <scope>NUCLEOTIDE SEQUENCE [LARGE SCALE GENOMIC DNA]</scope>
    <source>
        <strain evidence="2">cv. NJ 8807/NJ 8810</strain>
        <tissue evidence="1">Young leaf</tissue>
    </source>
</reference>
<evidence type="ECO:0000313" key="2">
    <source>
        <dbReference type="Proteomes" id="UP000828048"/>
    </source>
</evidence>
<keyword evidence="2" id="KW-1185">Reference proteome</keyword>
<evidence type="ECO:0000313" key="1">
    <source>
        <dbReference type="EMBL" id="KAH7852468.1"/>
    </source>
</evidence>
<dbReference type="EMBL" id="CM037158">
    <property type="protein sequence ID" value="KAH7852468.1"/>
    <property type="molecule type" value="Genomic_DNA"/>
</dbReference>
<dbReference type="Proteomes" id="UP000828048">
    <property type="component" value="Chromosome 8"/>
</dbReference>
<comment type="caution">
    <text evidence="1">The sequence shown here is derived from an EMBL/GenBank/DDBJ whole genome shotgun (WGS) entry which is preliminary data.</text>
</comment>
<gene>
    <name evidence="1" type="ORF">Vadar_025150</name>
</gene>
<organism evidence="1 2">
    <name type="scientific">Vaccinium darrowii</name>
    <dbReference type="NCBI Taxonomy" id="229202"/>
    <lineage>
        <taxon>Eukaryota</taxon>
        <taxon>Viridiplantae</taxon>
        <taxon>Streptophyta</taxon>
        <taxon>Embryophyta</taxon>
        <taxon>Tracheophyta</taxon>
        <taxon>Spermatophyta</taxon>
        <taxon>Magnoliopsida</taxon>
        <taxon>eudicotyledons</taxon>
        <taxon>Gunneridae</taxon>
        <taxon>Pentapetalae</taxon>
        <taxon>asterids</taxon>
        <taxon>Ericales</taxon>
        <taxon>Ericaceae</taxon>
        <taxon>Vaccinioideae</taxon>
        <taxon>Vaccinieae</taxon>
        <taxon>Vaccinium</taxon>
    </lineage>
</organism>